<dbReference type="InterPro" id="IPR036179">
    <property type="entry name" value="Ig-like_dom_sf"/>
</dbReference>
<reference evidence="4" key="2">
    <citation type="submission" date="2025-08" db="UniProtKB">
        <authorList>
            <consortium name="Ensembl"/>
        </authorList>
    </citation>
    <scope>IDENTIFICATION</scope>
</reference>
<dbReference type="InterPro" id="IPR013783">
    <property type="entry name" value="Ig-like_fold"/>
</dbReference>
<dbReference type="Ensembl" id="ENSAPET00000032239.1">
    <property type="protein sequence ID" value="ENSAPEP00000031407.1"/>
    <property type="gene ID" value="ENSAPEG00000022306.1"/>
</dbReference>
<dbReference type="SUPFAM" id="SSF48726">
    <property type="entry name" value="Immunoglobulin"/>
    <property type="match status" value="1"/>
</dbReference>
<dbReference type="InterPro" id="IPR050671">
    <property type="entry name" value="CD300_family_receptors"/>
</dbReference>
<dbReference type="GO" id="GO:0004888">
    <property type="term" value="F:transmembrane signaling receptor activity"/>
    <property type="evidence" value="ECO:0007669"/>
    <property type="project" value="TreeGrafter"/>
</dbReference>
<dbReference type="AlphaFoldDB" id="A0A3P8U7X9"/>
<dbReference type="GO" id="GO:0005886">
    <property type="term" value="C:plasma membrane"/>
    <property type="evidence" value="ECO:0007669"/>
    <property type="project" value="TreeGrafter"/>
</dbReference>
<reference evidence="4 5" key="1">
    <citation type="submission" date="2018-03" db="EMBL/GenBank/DDBJ databases">
        <title>Finding Nemo's genes: A chromosome-scale reference assembly of the genome of the orange clownfish Amphiprion percula.</title>
        <authorList>
            <person name="Lehmann R."/>
        </authorList>
    </citation>
    <scope>NUCLEOTIDE SEQUENCE</scope>
</reference>
<dbReference type="Proteomes" id="UP000265080">
    <property type="component" value="Chromosome 8"/>
</dbReference>
<evidence type="ECO:0000256" key="1">
    <source>
        <dbReference type="ARBA" id="ARBA00004370"/>
    </source>
</evidence>
<dbReference type="PANTHER" id="PTHR11860">
    <property type="entry name" value="POLYMERIC-IMMUNOGLOBULIN RECEPTOR"/>
    <property type="match status" value="1"/>
</dbReference>
<evidence type="ECO:0000256" key="3">
    <source>
        <dbReference type="ARBA" id="ARBA00023136"/>
    </source>
</evidence>
<dbReference type="GeneTree" id="ENSGT01030000238522"/>
<evidence type="ECO:0000256" key="2">
    <source>
        <dbReference type="ARBA" id="ARBA00022692"/>
    </source>
</evidence>
<keyword evidence="2" id="KW-0812">Transmembrane</keyword>
<evidence type="ECO:0000313" key="4">
    <source>
        <dbReference type="Ensembl" id="ENSAPEP00000031407.1"/>
    </source>
</evidence>
<accession>A0A3P8U7X9</accession>
<comment type="subcellular location">
    <subcellularLocation>
        <location evidence="1">Membrane</location>
    </subcellularLocation>
</comment>
<sequence length="139" mass="15851">SRTSPTYSLKPHDTATSMLDGRFGVLGVKRRSINIVCRFYSSSSTKFFCRNDCRQILLRTTGDEAESGRYSIRYYQEPIIRSFTVKTTISKLKLNDSGLYSCGLGESWTSASFLKFNILVTAGEFQRVSTKTQKIIFKW</sequence>
<dbReference type="Gene3D" id="2.60.40.10">
    <property type="entry name" value="Immunoglobulins"/>
    <property type="match status" value="1"/>
</dbReference>
<dbReference type="OMA" id="CRENCES"/>
<dbReference type="PANTHER" id="PTHR11860:SF87">
    <property type="entry name" value="CMRF35-LIKE MOLECULE 8"/>
    <property type="match status" value="1"/>
</dbReference>
<keyword evidence="3" id="KW-0472">Membrane</keyword>
<evidence type="ECO:0008006" key="6">
    <source>
        <dbReference type="Google" id="ProtNLM"/>
    </source>
</evidence>
<keyword evidence="5" id="KW-1185">Reference proteome</keyword>
<organism evidence="4 5">
    <name type="scientific">Amphiprion percula</name>
    <name type="common">Orange clownfish</name>
    <name type="synonym">Lutjanus percula</name>
    <dbReference type="NCBI Taxonomy" id="161767"/>
    <lineage>
        <taxon>Eukaryota</taxon>
        <taxon>Metazoa</taxon>
        <taxon>Chordata</taxon>
        <taxon>Craniata</taxon>
        <taxon>Vertebrata</taxon>
        <taxon>Euteleostomi</taxon>
        <taxon>Actinopterygii</taxon>
        <taxon>Neopterygii</taxon>
        <taxon>Teleostei</taxon>
        <taxon>Neoteleostei</taxon>
        <taxon>Acanthomorphata</taxon>
        <taxon>Ovalentaria</taxon>
        <taxon>Pomacentridae</taxon>
        <taxon>Amphiprion</taxon>
    </lineage>
</organism>
<protein>
    <recommendedName>
        <fullName evidence="6">Immunoglobulin subtype domain-containing protein</fullName>
    </recommendedName>
</protein>
<proteinExistence type="predicted"/>
<name>A0A3P8U7X9_AMPPE</name>
<evidence type="ECO:0000313" key="5">
    <source>
        <dbReference type="Proteomes" id="UP000265080"/>
    </source>
</evidence>
<reference evidence="4" key="3">
    <citation type="submission" date="2025-09" db="UniProtKB">
        <authorList>
            <consortium name="Ensembl"/>
        </authorList>
    </citation>
    <scope>IDENTIFICATION</scope>
</reference>